<evidence type="ECO:0000256" key="2">
    <source>
        <dbReference type="ARBA" id="ARBA00022490"/>
    </source>
</evidence>
<dbReference type="RefSeq" id="WP_344795202.1">
    <property type="nucleotide sequence ID" value="NZ_BAABBN010000004.1"/>
</dbReference>
<dbReference type="EMBL" id="BAABBN010000004">
    <property type="protein sequence ID" value="GAA3913605.1"/>
    <property type="molecule type" value="Genomic_DNA"/>
</dbReference>
<proteinExistence type="predicted"/>
<dbReference type="Gene3D" id="1.20.58.380">
    <property type="entry name" value="Flagellar protein flit"/>
    <property type="match status" value="1"/>
</dbReference>
<comment type="caution">
    <text evidence="6">The sequence shown here is derived from an EMBL/GenBank/DDBJ whole genome shotgun (WGS) entry which is preliminary data.</text>
</comment>
<evidence type="ECO:0000313" key="6">
    <source>
        <dbReference type="EMBL" id="GAA3913605.1"/>
    </source>
</evidence>
<keyword evidence="7" id="KW-1185">Reference proteome</keyword>
<evidence type="ECO:0000256" key="4">
    <source>
        <dbReference type="ARBA" id="ARBA00023186"/>
    </source>
</evidence>
<dbReference type="Proteomes" id="UP001501565">
    <property type="component" value="Unassembled WGS sequence"/>
</dbReference>
<evidence type="ECO:0000256" key="5">
    <source>
        <dbReference type="ARBA" id="ARBA00093797"/>
    </source>
</evidence>
<keyword evidence="3" id="KW-1005">Bacterial flagellum biogenesis</keyword>
<gene>
    <name evidence="6" type="ORF">GCM10022277_05270</name>
</gene>
<keyword evidence="4" id="KW-0143">Chaperone</keyword>
<evidence type="ECO:0000313" key="7">
    <source>
        <dbReference type="Proteomes" id="UP001501565"/>
    </source>
</evidence>
<keyword evidence="2" id="KW-0963">Cytoplasm</keyword>
<dbReference type="Pfam" id="PF05400">
    <property type="entry name" value="FliT"/>
    <property type="match status" value="1"/>
</dbReference>
<sequence length="99" mass="11191">MTDVTKRIADVQQAMRLALSNDDWEELSTLDLKCRTLVEEAVADASRNQIIVRDAIIPLLELYKHAVAACEAHRDQIAAELKGFNRQKTSAQAYQNCQF</sequence>
<protein>
    <recommendedName>
        <fullName evidence="5">Flagellar protein FliT</fullName>
    </recommendedName>
</protein>
<organism evidence="6 7">
    <name type="scientific">Litoribacillus peritrichatus</name>
    <dbReference type="NCBI Taxonomy" id="718191"/>
    <lineage>
        <taxon>Bacteria</taxon>
        <taxon>Pseudomonadati</taxon>
        <taxon>Pseudomonadota</taxon>
        <taxon>Gammaproteobacteria</taxon>
        <taxon>Oceanospirillales</taxon>
        <taxon>Oceanospirillaceae</taxon>
        <taxon>Litoribacillus</taxon>
    </lineage>
</organism>
<reference evidence="7" key="1">
    <citation type="journal article" date="2019" name="Int. J. Syst. Evol. Microbiol.">
        <title>The Global Catalogue of Microorganisms (GCM) 10K type strain sequencing project: providing services to taxonomists for standard genome sequencing and annotation.</title>
        <authorList>
            <consortium name="The Broad Institute Genomics Platform"/>
            <consortium name="The Broad Institute Genome Sequencing Center for Infectious Disease"/>
            <person name="Wu L."/>
            <person name="Ma J."/>
        </authorList>
    </citation>
    <scope>NUCLEOTIDE SEQUENCE [LARGE SCALE GENOMIC DNA]</scope>
    <source>
        <strain evidence="7">JCM 17551</strain>
    </source>
</reference>
<comment type="subcellular location">
    <subcellularLocation>
        <location evidence="1">Cytoplasm</location>
        <location evidence="1">Cytosol</location>
    </subcellularLocation>
</comment>
<dbReference type="InterPro" id="IPR008622">
    <property type="entry name" value="FliT"/>
</dbReference>
<accession>A0ABP7M2F5</accession>
<evidence type="ECO:0000256" key="1">
    <source>
        <dbReference type="ARBA" id="ARBA00004514"/>
    </source>
</evidence>
<evidence type="ECO:0000256" key="3">
    <source>
        <dbReference type="ARBA" id="ARBA00022795"/>
    </source>
</evidence>
<name>A0ABP7M2F5_9GAMM</name>